<evidence type="ECO:0000256" key="2">
    <source>
        <dbReference type="ARBA" id="ARBA00022692"/>
    </source>
</evidence>
<comment type="subcellular location">
    <subcellularLocation>
        <location evidence="1">Membrane</location>
        <topology evidence="1">Multi-pass membrane protein</topology>
    </subcellularLocation>
</comment>
<dbReference type="PANTHER" id="PTHR10671:SF106">
    <property type="entry name" value="LENS INTRINSIC MEMBRANE PROTEIN 2.2"/>
    <property type="match status" value="1"/>
</dbReference>
<dbReference type="Proteomes" id="UP000694562">
    <property type="component" value="Unplaced"/>
</dbReference>
<organism evidence="7 8">
    <name type="scientific">Falco tinnunculus</name>
    <name type="common">Common kestrel</name>
    <dbReference type="NCBI Taxonomy" id="100819"/>
    <lineage>
        <taxon>Eukaryota</taxon>
        <taxon>Metazoa</taxon>
        <taxon>Chordata</taxon>
        <taxon>Craniata</taxon>
        <taxon>Vertebrata</taxon>
        <taxon>Euteleostomi</taxon>
        <taxon>Archelosauria</taxon>
        <taxon>Archosauria</taxon>
        <taxon>Dinosauria</taxon>
        <taxon>Saurischia</taxon>
        <taxon>Theropoda</taxon>
        <taxon>Coelurosauria</taxon>
        <taxon>Aves</taxon>
        <taxon>Neognathae</taxon>
        <taxon>Neoaves</taxon>
        <taxon>Telluraves</taxon>
        <taxon>Australaves</taxon>
        <taxon>Falconiformes</taxon>
        <taxon>Falconidae</taxon>
        <taxon>Falco</taxon>
    </lineage>
</organism>
<dbReference type="Pfam" id="PF00822">
    <property type="entry name" value="PMP22_Claudin"/>
    <property type="match status" value="1"/>
</dbReference>
<evidence type="ECO:0008006" key="9">
    <source>
        <dbReference type="Google" id="ProtNLM"/>
    </source>
</evidence>
<dbReference type="Ensembl" id="ENSFTIT00000002929.1">
    <property type="protein sequence ID" value="ENSFTIP00000002794.1"/>
    <property type="gene ID" value="ENSFTIG00000001949.1"/>
</dbReference>
<name>A0A8C4TSS3_FALTI</name>
<evidence type="ECO:0000256" key="4">
    <source>
        <dbReference type="ARBA" id="ARBA00023136"/>
    </source>
</evidence>
<keyword evidence="4 6" id="KW-0472">Membrane</keyword>
<dbReference type="OrthoDB" id="6137544at2759"/>
<evidence type="ECO:0000256" key="6">
    <source>
        <dbReference type="SAM" id="Phobius"/>
    </source>
</evidence>
<feature type="transmembrane region" description="Helical" evidence="6">
    <location>
        <begin position="139"/>
        <end position="159"/>
    </location>
</feature>
<sequence>MSPEVPSPAPPTSPRDVPMGVPCIPSCCRLRVPSCPHGCPLHPLVLPPSGPPTLPRHVPMGVPWCCHPQVSPCLPQMSPQLSPVPPGAATPRSPHLPQTYPHDCPLRPPVLPPPGPPPEVAAVPTAPPRHRGMPAGGGLLCGASGLALLLAATATHFWLQRRAPGGTASLGLWRTCLGGHCRPHPSTPALWEATRVLMLLSVLTAAAGLALGLSVVASGARRARARVAGVTLLLAGLLALLGLAVYTAGTLSLLGPTRATWRFSWSYILGWVAVVLTGSAGLFHLCAAAKDPSPESSEAAGA</sequence>
<dbReference type="PANTHER" id="PTHR10671">
    <property type="entry name" value="EPITHELIAL MEMBRANE PROTEIN-RELATED"/>
    <property type="match status" value="1"/>
</dbReference>
<accession>A0A8C4TSS3</accession>
<reference evidence="7" key="1">
    <citation type="submission" date="2025-08" db="UniProtKB">
        <authorList>
            <consortium name="Ensembl"/>
        </authorList>
    </citation>
    <scope>IDENTIFICATION</scope>
</reference>
<feature type="transmembrane region" description="Helical" evidence="6">
    <location>
        <begin position="196"/>
        <end position="220"/>
    </location>
</feature>
<evidence type="ECO:0000256" key="5">
    <source>
        <dbReference type="SAM" id="MobiDB-lite"/>
    </source>
</evidence>
<dbReference type="GO" id="GO:0005886">
    <property type="term" value="C:plasma membrane"/>
    <property type="evidence" value="ECO:0007669"/>
    <property type="project" value="TreeGrafter"/>
</dbReference>
<dbReference type="PRINTS" id="PR01077">
    <property type="entry name" value="CLAUDIN"/>
</dbReference>
<evidence type="ECO:0000256" key="3">
    <source>
        <dbReference type="ARBA" id="ARBA00022989"/>
    </source>
</evidence>
<feature type="region of interest" description="Disordered" evidence="5">
    <location>
        <begin position="77"/>
        <end position="118"/>
    </location>
</feature>
<evidence type="ECO:0000256" key="1">
    <source>
        <dbReference type="ARBA" id="ARBA00004141"/>
    </source>
</evidence>
<keyword evidence="8" id="KW-1185">Reference proteome</keyword>
<dbReference type="OMA" id="GVPWCCH"/>
<evidence type="ECO:0000313" key="8">
    <source>
        <dbReference type="Proteomes" id="UP000694562"/>
    </source>
</evidence>
<feature type="transmembrane region" description="Helical" evidence="6">
    <location>
        <begin position="268"/>
        <end position="287"/>
    </location>
</feature>
<dbReference type="InterPro" id="IPR004031">
    <property type="entry name" value="PMP22/EMP/MP20/Claudin"/>
</dbReference>
<keyword evidence="2 6" id="KW-0812">Transmembrane</keyword>
<dbReference type="InterPro" id="IPR050579">
    <property type="entry name" value="PMP-22/EMP/MP20-like"/>
</dbReference>
<reference evidence="7" key="2">
    <citation type="submission" date="2025-09" db="UniProtKB">
        <authorList>
            <consortium name="Ensembl"/>
        </authorList>
    </citation>
    <scope>IDENTIFICATION</scope>
</reference>
<evidence type="ECO:0000313" key="7">
    <source>
        <dbReference type="Ensembl" id="ENSFTIP00000002794.1"/>
    </source>
</evidence>
<feature type="compositionally biased region" description="Pro residues" evidence="5">
    <location>
        <begin position="106"/>
        <end position="118"/>
    </location>
</feature>
<proteinExistence type="predicted"/>
<dbReference type="Gene3D" id="1.20.140.150">
    <property type="match status" value="1"/>
</dbReference>
<keyword evidence="3 6" id="KW-1133">Transmembrane helix</keyword>
<dbReference type="AlphaFoldDB" id="A0A8C4TSS3"/>
<feature type="transmembrane region" description="Helical" evidence="6">
    <location>
        <begin position="227"/>
        <end position="248"/>
    </location>
</feature>
<protein>
    <recommendedName>
        <fullName evidence="9">Lens fiber membrane intrinsic protein</fullName>
    </recommendedName>
</protein>